<sequence length="166" mass="18839">MGREQCRLVVPGLFVEDVFDRIIIIYRKLPSETDITTFSRKPKVHKMGAWPRLSTLYTSTHNLDEAGKNPDPLMGIDNVFDPNEPYGADRYYVQPRSEMSIEEPSYIRGVYKDDELRSRSSDYAIQGGSKQDLACKIIICIFLIIGFIGVVLAAITLAVICKYKQI</sequence>
<proteinExistence type="predicted"/>
<organism evidence="2 3">
    <name type="scientific">Potamilus streckersoni</name>
    <dbReference type="NCBI Taxonomy" id="2493646"/>
    <lineage>
        <taxon>Eukaryota</taxon>
        <taxon>Metazoa</taxon>
        <taxon>Spiralia</taxon>
        <taxon>Lophotrochozoa</taxon>
        <taxon>Mollusca</taxon>
        <taxon>Bivalvia</taxon>
        <taxon>Autobranchia</taxon>
        <taxon>Heteroconchia</taxon>
        <taxon>Palaeoheterodonta</taxon>
        <taxon>Unionida</taxon>
        <taxon>Unionoidea</taxon>
        <taxon>Unionidae</taxon>
        <taxon>Ambleminae</taxon>
        <taxon>Lampsilini</taxon>
        <taxon>Potamilus</taxon>
    </lineage>
</organism>
<name>A0AAE0SDW5_9BIVA</name>
<dbReference type="AlphaFoldDB" id="A0AAE0SDW5"/>
<feature type="transmembrane region" description="Helical" evidence="1">
    <location>
        <begin position="136"/>
        <end position="160"/>
    </location>
</feature>
<protein>
    <submittedName>
        <fullName evidence="2">Uncharacterized protein</fullName>
    </submittedName>
</protein>
<keyword evidence="1" id="KW-0812">Transmembrane</keyword>
<evidence type="ECO:0000313" key="3">
    <source>
        <dbReference type="Proteomes" id="UP001195483"/>
    </source>
</evidence>
<keyword evidence="1" id="KW-0472">Membrane</keyword>
<reference evidence="2" key="1">
    <citation type="journal article" date="2021" name="Genome Biol. Evol.">
        <title>A High-Quality Reference Genome for a Parasitic Bivalve with Doubly Uniparental Inheritance (Bivalvia: Unionida).</title>
        <authorList>
            <person name="Smith C.H."/>
        </authorList>
    </citation>
    <scope>NUCLEOTIDE SEQUENCE</scope>
    <source>
        <strain evidence="2">CHS0354</strain>
    </source>
</reference>
<accession>A0AAE0SDW5</accession>
<dbReference type="Proteomes" id="UP001195483">
    <property type="component" value="Unassembled WGS sequence"/>
</dbReference>
<evidence type="ECO:0000313" key="2">
    <source>
        <dbReference type="EMBL" id="KAK3589893.1"/>
    </source>
</evidence>
<dbReference type="EMBL" id="JAEAOA010002053">
    <property type="protein sequence ID" value="KAK3589893.1"/>
    <property type="molecule type" value="Genomic_DNA"/>
</dbReference>
<evidence type="ECO:0000256" key="1">
    <source>
        <dbReference type="SAM" id="Phobius"/>
    </source>
</evidence>
<comment type="caution">
    <text evidence="2">The sequence shown here is derived from an EMBL/GenBank/DDBJ whole genome shotgun (WGS) entry which is preliminary data.</text>
</comment>
<keyword evidence="3" id="KW-1185">Reference proteome</keyword>
<reference evidence="2" key="3">
    <citation type="submission" date="2023-05" db="EMBL/GenBank/DDBJ databases">
        <authorList>
            <person name="Smith C.H."/>
        </authorList>
    </citation>
    <scope>NUCLEOTIDE SEQUENCE</scope>
    <source>
        <strain evidence="2">CHS0354</strain>
        <tissue evidence="2">Mantle</tissue>
    </source>
</reference>
<reference evidence="2" key="2">
    <citation type="journal article" date="2021" name="Genome Biol. Evol.">
        <title>Developing a high-quality reference genome for a parasitic bivalve with doubly uniparental inheritance (Bivalvia: Unionida).</title>
        <authorList>
            <person name="Smith C.H."/>
        </authorList>
    </citation>
    <scope>NUCLEOTIDE SEQUENCE</scope>
    <source>
        <strain evidence="2">CHS0354</strain>
        <tissue evidence="2">Mantle</tissue>
    </source>
</reference>
<keyword evidence="1" id="KW-1133">Transmembrane helix</keyword>
<gene>
    <name evidence="2" type="ORF">CHS0354_034903</name>
</gene>